<dbReference type="Proteomes" id="UP000316612">
    <property type="component" value="Unassembled WGS sequence"/>
</dbReference>
<dbReference type="EMBL" id="BJNY01000018">
    <property type="protein sequence ID" value="GED07347.1"/>
    <property type="molecule type" value="Genomic_DNA"/>
</dbReference>
<evidence type="ECO:0000256" key="1">
    <source>
        <dbReference type="ARBA" id="ARBA00023125"/>
    </source>
</evidence>
<keyword evidence="5" id="KW-1185">Reference proteome</keyword>
<dbReference type="GO" id="GO:0003677">
    <property type="term" value="F:DNA binding"/>
    <property type="evidence" value="ECO:0007669"/>
    <property type="project" value="UniProtKB-KW"/>
</dbReference>
<sequence length="123" mass="13290">MSQTKTPHDIQAGGNSQMARQVQIALIDDIDGSEASESIAFSIAGQHFEIDLNDEHAAQFHAAIEPYIEAARSSKQTAASEAPAIRAWAKENNIKVNARGRLNAEVVDAYNAAMRKGGRARTK</sequence>
<dbReference type="Pfam" id="PF11774">
    <property type="entry name" value="Lsr2"/>
    <property type="match status" value="1"/>
</dbReference>
<dbReference type="AlphaFoldDB" id="A0A4Y4DRU9"/>
<evidence type="ECO:0000259" key="2">
    <source>
        <dbReference type="Pfam" id="PF11774"/>
    </source>
</evidence>
<organism evidence="4 5">
    <name type="scientific">Glutamicibacter uratoxydans</name>
    <name type="common">Arthrobacter uratoxydans</name>
    <dbReference type="NCBI Taxonomy" id="43667"/>
    <lineage>
        <taxon>Bacteria</taxon>
        <taxon>Bacillati</taxon>
        <taxon>Actinomycetota</taxon>
        <taxon>Actinomycetes</taxon>
        <taxon>Micrococcales</taxon>
        <taxon>Micrococcaceae</taxon>
        <taxon>Glutamicibacter</taxon>
    </lineage>
</organism>
<dbReference type="InterPro" id="IPR024412">
    <property type="entry name" value="Lsr2_dim_dom"/>
</dbReference>
<dbReference type="Gene3D" id="3.30.60.230">
    <property type="entry name" value="Lsr2, dimerization domain"/>
    <property type="match status" value="1"/>
</dbReference>
<dbReference type="GO" id="GO:0016746">
    <property type="term" value="F:acyltransferase activity"/>
    <property type="evidence" value="ECO:0007669"/>
    <property type="project" value="InterPro"/>
</dbReference>
<feature type="domain" description="Lsr2 DNA-binding" evidence="3">
    <location>
        <begin position="79"/>
        <end position="113"/>
    </location>
</feature>
<proteinExistence type="predicted"/>
<reference evidence="4 5" key="1">
    <citation type="submission" date="2019-06" db="EMBL/GenBank/DDBJ databases">
        <title>Whole genome shotgun sequence of Glutamicibacter uratoxydans NBRC 15515.</title>
        <authorList>
            <person name="Hosoyama A."/>
            <person name="Uohara A."/>
            <person name="Ohji S."/>
            <person name="Ichikawa N."/>
        </authorList>
    </citation>
    <scope>NUCLEOTIDE SEQUENCE [LARGE SCALE GENOMIC DNA]</scope>
    <source>
        <strain evidence="4 5">NBRC 15515</strain>
    </source>
</reference>
<evidence type="ECO:0000313" key="5">
    <source>
        <dbReference type="Proteomes" id="UP000316612"/>
    </source>
</evidence>
<evidence type="ECO:0000259" key="3">
    <source>
        <dbReference type="Pfam" id="PF23359"/>
    </source>
</evidence>
<feature type="domain" description="Lsr2 dimerization" evidence="2">
    <location>
        <begin position="18"/>
        <end position="73"/>
    </location>
</feature>
<evidence type="ECO:0000313" key="4">
    <source>
        <dbReference type="EMBL" id="GED07347.1"/>
    </source>
</evidence>
<comment type="caution">
    <text evidence="4">The sequence shown here is derived from an EMBL/GenBank/DDBJ whole genome shotgun (WGS) entry which is preliminary data.</text>
</comment>
<protein>
    <submittedName>
        <fullName evidence="4">Lsr2 family protein</fullName>
    </submittedName>
</protein>
<keyword evidence="1" id="KW-0238">DNA-binding</keyword>
<gene>
    <name evidence="4" type="ORF">AUR04nite_28790</name>
</gene>
<accession>A0A4Y4DRU9</accession>
<dbReference type="Pfam" id="PF23359">
    <property type="entry name" value="Lsr2_DNA-bd"/>
    <property type="match status" value="1"/>
</dbReference>
<dbReference type="InterPro" id="IPR036625">
    <property type="entry name" value="E3-bd_dom_sf"/>
</dbReference>
<name>A0A4Y4DRU9_GLUUR</name>
<dbReference type="InterPro" id="IPR055370">
    <property type="entry name" value="Lsr2_DNA-bd"/>
</dbReference>
<dbReference type="Gene3D" id="4.10.320.10">
    <property type="entry name" value="E3-binding domain"/>
    <property type="match status" value="1"/>
</dbReference>
<dbReference type="InterPro" id="IPR042261">
    <property type="entry name" value="Lsr2-like_dimerization"/>
</dbReference>